<gene>
    <name evidence="1" type="ORF">VNO80_01394</name>
</gene>
<accession>A0AAN9WWM1</accession>
<reference evidence="1 2" key="1">
    <citation type="submission" date="2024-01" db="EMBL/GenBank/DDBJ databases">
        <title>The genomes of 5 underutilized Papilionoideae crops provide insights into root nodulation and disease resistanc.</title>
        <authorList>
            <person name="Jiang F."/>
        </authorList>
    </citation>
    <scope>NUCLEOTIDE SEQUENCE [LARGE SCALE GENOMIC DNA]</scope>
    <source>
        <strain evidence="1">JINMINGXINNONG_FW02</strain>
        <tissue evidence="1">Leaves</tissue>
    </source>
</reference>
<protein>
    <submittedName>
        <fullName evidence="1">Uncharacterized protein</fullName>
    </submittedName>
</protein>
<dbReference type="Proteomes" id="UP001374584">
    <property type="component" value="Unassembled WGS sequence"/>
</dbReference>
<dbReference type="AlphaFoldDB" id="A0AAN9WWM1"/>
<evidence type="ECO:0000313" key="2">
    <source>
        <dbReference type="Proteomes" id="UP001374584"/>
    </source>
</evidence>
<dbReference type="EMBL" id="JAYMYR010000001">
    <property type="protein sequence ID" value="KAK7382527.1"/>
    <property type="molecule type" value="Genomic_DNA"/>
</dbReference>
<organism evidence="1 2">
    <name type="scientific">Phaseolus coccineus</name>
    <name type="common">Scarlet runner bean</name>
    <name type="synonym">Phaseolus multiflorus</name>
    <dbReference type="NCBI Taxonomy" id="3886"/>
    <lineage>
        <taxon>Eukaryota</taxon>
        <taxon>Viridiplantae</taxon>
        <taxon>Streptophyta</taxon>
        <taxon>Embryophyta</taxon>
        <taxon>Tracheophyta</taxon>
        <taxon>Spermatophyta</taxon>
        <taxon>Magnoliopsida</taxon>
        <taxon>eudicotyledons</taxon>
        <taxon>Gunneridae</taxon>
        <taxon>Pentapetalae</taxon>
        <taxon>rosids</taxon>
        <taxon>fabids</taxon>
        <taxon>Fabales</taxon>
        <taxon>Fabaceae</taxon>
        <taxon>Papilionoideae</taxon>
        <taxon>50 kb inversion clade</taxon>
        <taxon>NPAAA clade</taxon>
        <taxon>indigoferoid/millettioid clade</taxon>
        <taxon>Phaseoleae</taxon>
        <taxon>Phaseolus</taxon>
    </lineage>
</organism>
<proteinExistence type="predicted"/>
<keyword evidence="2" id="KW-1185">Reference proteome</keyword>
<evidence type="ECO:0000313" key="1">
    <source>
        <dbReference type="EMBL" id="KAK7382527.1"/>
    </source>
</evidence>
<comment type="caution">
    <text evidence="1">The sequence shown here is derived from an EMBL/GenBank/DDBJ whole genome shotgun (WGS) entry which is preliminary data.</text>
</comment>
<name>A0AAN9WWM1_PHACN</name>
<sequence length="277" mass="31405">MRRAARATRRQKVLVENSDIRMLACTRDNSGRTVQSRGWHAQETTVVVLFSAAYTQLPCRVVGGSGFCGMVGLRWKNPLVREGRHFSYSGAKERKNRAKAFFKLRGISELLVFAQVQVREASLVSNENCVFADLDVERRGRRFYFLFWCSDVGCEVFTVIDSVWMIEGDVVAVLCDVLNVVIVDRGIVFSGKEIPCKMKLLSGGESKEVHPCRCKSLGLINARVLWPYVLTPVFWFYGCFLKTCDDRVIFTREQMTLQEVEIAGLIGDRLVDRRSPG</sequence>